<accession>A0A1Y2HWP9</accession>
<evidence type="ECO:0000313" key="1">
    <source>
        <dbReference type="EMBL" id="ORZ39026.1"/>
    </source>
</evidence>
<sequence>MPRAHTVPMTGQSVSTALCSVQAMAVPGCLYDVADAWASIAQMRPTFSFMKSIVSVNVSFVASSKDAYHLHHPSGSIWASNGVRVFFPQFCS</sequence>
<evidence type="ECO:0000313" key="2">
    <source>
        <dbReference type="Proteomes" id="UP000193411"/>
    </source>
</evidence>
<protein>
    <submittedName>
        <fullName evidence="1">Uncharacterized protein</fullName>
    </submittedName>
</protein>
<keyword evidence="2" id="KW-1185">Reference proteome</keyword>
<comment type="caution">
    <text evidence="1">The sequence shown here is derived from an EMBL/GenBank/DDBJ whole genome shotgun (WGS) entry which is preliminary data.</text>
</comment>
<name>A0A1Y2HWP9_9FUNG</name>
<gene>
    <name evidence="1" type="ORF">BCR44DRAFT_1427042</name>
</gene>
<dbReference type="AlphaFoldDB" id="A0A1Y2HWP9"/>
<dbReference type="EMBL" id="MCFL01000006">
    <property type="protein sequence ID" value="ORZ39026.1"/>
    <property type="molecule type" value="Genomic_DNA"/>
</dbReference>
<reference evidence="1 2" key="1">
    <citation type="submission" date="2016-07" db="EMBL/GenBank/DDBJ databases">
        <title>Pervasive Adenine N6-methylation of Active Genes in Fungi.</title>
        <authorList>
            <consortium name="DOE Joint Genome Institute"/>
            <person name="Mondo S.J."/>
            <person name="Dannebaum R.O."/>
            <person name="Kuo R.C."/>
            <person name="Labutti K."/>
            <person name="Haridas S."/>
            <person name="Kuo A."/>
            <person name="Salamov A."/>
            <person name="Ahrendt S.R."/>
            <person name="Lipzen A."/>
            <person name="Sullivan W."/>
            <person name="Andreopoulos W.B."/>
            <person name="Clum A."/>
            <person name="Lindquist E."/>
            <person name="Daum C."/>
            <person name="Ramamoorthy G.K."/>
            <person name="Gryganskyi A."/>
            <person name="Culley D."/>
            <person name="Magnuson J.K."/>
            <person name="James T.Y."/>
            <person name="O'Malley M.A."/>
            <person name="Stajich J.E."/>
            <person name="Spatafora J.W."/>
            <person name="Visel A."/>
            <person name="Grigoriev I.V."/>
        </authorList>
    </citation>
    <scope>NUCLEOTIDE SEQUENCE [LARGE SCALE GENOMIC DNA]</scope>
    <source>
        <strain evidence="1 2">PL171</strain>
    </source>
</reference>
<organism evidence="1 2">
    <name type="scientific">Catenaria anguillulae PL171</name>
    <dbReference type="NCBI Taxonomy" id="765915"/>
    <lineage>
        <taxon>Eukaryota</taxon>
        <taxon>Fungi</taxon>
        <taxon>Fungi incertae sedis</taxon>
        <taxon>Blastocladiomycota</taxon>
        <taxon>Blastocladiomycetes</taxon>
        <taxon>Blastocladiales</taxon>
        <taxon>Catenariaceae</taxon>
        <taxon>Catenaria</taxon>
    </lineage>
</organism>
<proteinExistence type="predicted"/>
<dbReference type="Proteomes" id="UP000193411">
    <property type="component" value="Unassembled WGS sequence"/>
</dbReference>